<gene>
    <name evidence="11" type="ORF">KC622_01745</name>
</gene>
<evidence type="ECO:0000256" key="5">
    <source>
        <dbReference type="ARBA" id="ARBA00022741"/>
    </source>
</evidence>
<keyword evidence="4 11" id="KW-0436">Ligase</keyword>
<feature type="domain" description="Alanyl-transfer RNA synthetases family profile" evidence="10">
    <location>
        <begin position="4"/>
        <end position="227"/>
    </location>
</feature>
<dbReference type="InterPro" id="IPR050058">
    <property type="entry name" value="Ala-tRNA_ligase"/>
</dbReference>
<evidence type="ECO:0000256" key="7">
    <source>
        <dbReference type="ARBA" id="ARBA00022884"/>
    </source>
</evidence>
<dbReference type="CDD" id="cd00673">
    <property type="entry name" value="AlaRS_core"/>
    <property type="match status" value="1"/>
</dbReference>
<reference evidence="11" key="1">
    <citation type="submission" date="2020-04" db="EMBL/GenBank/DDBJ databases">
        <authorList>
            <person name="Zhang T."/>
        </authorList>
    </citation>
    <scope>NUCLEOTIDE SEQUENCE</scope>
    <source>
        <strain evidence="11">HKST-UBA16</strain>
    </source>
</reference>
<evidence type="ECO:0000313" key="11">
    <source>
        <dbReference type="EMBL" id="MCA9375034.1"/>
    </source>
</evidence>
<name>A0A955KVM3_9BACT</name>
<keyword evidence="5" id="KW-0547">Nucleotide-binding</keyword>
<dbReference type="PROSITE" id="PS50860">
    <property type="entry name" value="AA_TRNA_LIGASE_II_ALA"/>
    <property type="match status" value="1"/>
</dbReference>
<comment type="caution">
    <text evidence="11">The sequence shown here is derived from an EMBL/GenBank/DDBJ whole genome shotgun (WGS) entry which is preliminary data.</text>
</comment>
<evidence type="ECO:0000256" key="9">
    <source>
        <dbReference type="ARBA" id="ARBA00023146"/>
    </source>
</evidence>
<keyword evidence="3" id="KW-0820">tRNA-binding</keyword>
<accession>A0A955KVM3</accession>
<evidence type="ECO:0000256" key="1">
    <source>
        <dbReference type="ARBA" id="ARBA00008226"/>
    </source>
</evidence>
<organism evidence="11 12">
    <name type="scientific">Candidatus Dojkabacteria bacterium</name>
    <dbReference type="NCBI Taxonomy" id="2099670"/>
    <lineage>
        <taxon>Bacteria</taxon>
        <taxon>Candidatus Dojkabacteria</taxon>
    </lineage>
</organism>
<dbReference type="Gene3D" id="3.30.930.10">
    <property type="entry name" value="Bira Bifunctional Protein, Domain 2"/>
    <property type="match status" value="1"/>
</dbReference>
<keyword evidence="7" id="KW-0694">RNA-binding</keyword>
<dbReference type="EMBL" id="JAGQLM010000068">
    <property type="protein sequence ID" value="MCA9375034.1"/>
    <property type="molecule type" value="Genomic_DNA"/>
</dbReference>
<keyword evidence="9" id="KW-0030">Aminoacyl-tRNA synthetase</keyword>
<dbReference type="PANTHER" id="PTHR11777">
    <property type="entry name" value="ALANYL-TRNA SYNTHETASE"/>
    <property type="match status" value="1"/>
</dbReference>
<dbReference type="Pfam" id="PF01411">
    <property type="entry name" value="tRNA-synt_2c"/>
    <property type="match status" value="1"/>
</dbReference>
<reference evidence="11" key="2">
    <citation type="journal article" date="2021" name="Microbiome">
        <title>Successional dynamics and alternative stable states in a saline activated sludge microbial community over 9 years.</title>
        <authorList>
            <person name="Wang Y."/>
            <person name="Ye J."/>
            <person name="Ju F."/>
            <person name="Liu L."/>
            <person name="Boyd J.A."/>
            <person name="Deng Y."/>
            <person name="Parks D.H."/>
            <person name="Jiang X."/>
            <person name="Yin X."/>
            <person name="Woodcroft B.J."/>
            <person name="Tyson G.W."/>
            <person name="Hugenholtz P."/>
            <person name="Polz M.F."/>
            <person name="Zhang T."/>
        </authorList>
    </citation>
    <scope>NUCLEOTIDE SEQUENCE</scope>
    <source>
        <strain evidence="11">HKST-UBA16</strain>
    </source>
</reference>
<sequence length="227" mass="25789">MKNLTYKEIRTEYLKHLVEHGHQEIPSTSLVPENDPTVLYVPAGMFPLVPFLLGEEHPKGKRLADSQRCIRTIDIDEVGDPHHCTSFEMLGNWSLNDYFKEEAINITVSFLVEKLGFNPNELYASVFAGDKDAPKDEESIRVWKEVFNKHGIISDVGGSGKRIQEFGKKECWWELPEGGPCGPCSEIFYDTGKEPCSKQCNVNCNCGKYLEIGNNVFMEYLKKDGNY</sequence>
<dbReference type="SUPFAM" id="SSF55681">
    <property type="entry name" value="Class II aaRS and biotin synthetases"/>
    <property type="match status" value="1"/>
</dbReference>
<evidence type="ECO:0000256" key="3">
    <source>
        <dbReference type="ARBA" id="ARBA00022555"/>
    </source>
</evidence>
<evidence type="ECO:0000256" key="8">
    <source>
        <dbReference type="ARBA" id="ARBA00022917"/>
    </source>
</evidence>
<dbReference type="EC" id="6.1.1.7" evidence="2"/>
<dbReference type="AlphaFoldDB" id="A0A955KVM3"/>
<comment type="similarity">
    <text evidence="1">Belongs to the class-II aminoacyl-tRNA synthetase family.</text>
</comment>
<evidence type="ECO:0000256" key="4">
    <source>
        <dbReference type="ARBA" id="ARBA00022598"/>
    </source>
</evidence>
<dbReference type="InterPro" id="IPR018164">
    <property type="entry name" value="Ala-tRNA-synth_IIc_N"/>
</dbReference>
<keyword evidence="8" id="KW-0648">Protein biosynthesis</keyword>
<dbReference type="GO" id="GO:0005829">
    <property type="term" value="C:cytosol"/>
    <property type="evidence" value="ECO:0007669"/>
    <property type="project" value="TreeGrafter"/>
</dbReference>
<evidence type="ECO:0000256" key="2">
    <source>
        <dbReference type="ARBA" id="ARBA00013168"/>
    </source>
</evidence>
<keyword evidence="6" id="KW-0067">ATP-binding</keyword>
<dbReference type="GO" id="GO:0004813">
    <property type="term" value="F:alanine-tRNA ligase activity"/>
    <property type="evidence" value="ECO:0007669"/>
    <property type="project" value="UniProtKB-EC"/>
</dbReference>
<proteinExistence type="inferred from homology"/>
<protein>
    <recommendedName>
        <fullName evidence="2">alanine--tRNA ligase</fullName>
        <ecNumber evidence="2">6.1.1.7</ecNumber>
    </recommendedName>
</protein>
<evidence type="ECO:0000256" key="6">
    <source>
        <dbReference type="ARBA" id="ARBA00022840"/>
    </source>
</evidence>
<feature type="non-terminal residue" evidence="11">
    <location>
        <position position="227"/>
    </location>
</feature>
<dbReference type="PANTHER" id="PTHR11777:SF9">
    <property type="entry name" value="ALANINE--TRNA LIGASE, CYTOPLASMIC"/>
    <property type="match status" value="1"/>
</dbReference>
<dbReference type="Proteomes" id="UP000748332">
    <property type="component" value="Unassembled WGS sequence"/>
</dbReference>
<dbReference type="InterPro" id="IPR018165">
    <property type="entry name" value="Ala-tRNA-synth_IIc_core"/>
</dbReference>
<evidence type="ECO:0000259" key="10">
    <source>
        <dbReference type="PROSITE" id="PS50860"/>
    </source>
</evidence>
<dbReference type="GO" id="GO:0006419">
    <property type="term" value="P:alanyl-tRNA aminoacylation"/>
    <property type="evidence" value="ECO:0007669"/>
    <property type="project" value="InterPro"/>
</dbReference>
<dbReference type="GO" id="GO:0005524">
    <property type="term" value="F:ATP binding"/>
    <property type="evidence" value="ECO:0007669"/>
    <property type="project" value="UniProtKB-KW"/>
</dbReference>
<dbReference type="InterPro" id="IPR045864">
    <property type="entry name" value="aa-tRNA-synth_II/BPL/LPL"/>
</dbReference>
<dbReference type="GO" id="GO:0000049">
    <property type="term" value="F:tRNA binding"/>
    <property type="evidence" value="ECO:0007669"/>
    <property type="project" value="UniProtKB-KW"/>
</dbReference>
<evidence type="ECO:0000313" key="12">
    <source>
        <dbReference type="Proteomes" id="UP000748332"/>
    </source>
</evidence>
<dbReference type="GO" id="GO:0002161">
    <property type="term" value="F:aminoacyl-tRNA deacylase activity"/>
    <property type="evidence" value="ECO:0007669"/>
    <property type="project" value="TreeGrafter"/>
</dbReference>